<dbReference type="SUPFAM" id="SSF52047">
    <property type="entry name" value="RNI-like"/>
    <property type="match status" value="1"/>
</dbReference>
<feature type="signal peptide" evidence="1">
    <location>
        <begin position="1"/>
        <end position="31"/>
    </location>
</feature>
<dbReference type="Gene3D" id="3.80.10.10">
    <property type="entry name" value="Ribonuclease Inhibitor"/>
    <property type="match status" value="1"/>
</dbReference>
<gene>
    <name evidence="2" type="ORF">PG991_007287</name>
</gene>
<organism evidence="2 3">
    <name type="scientific">Apiospora marii</name>
    <dbReference type="NCBI Taxonomy" id="335849"/>
    <lineage>
        <taxon>Eukaryota</taxon>
        <taxon>Fungi</taxon>
        <taxon>Dikarya</taxon>
        <taxon>Ascomycota</taxon>
        <taxon>Pezizomycotina</taxon>
        <taxon>Sordariomycetes</taxon>
        <taxon>Xylariomycetidae</taxon>
        <taxon>Amphisphaeriales</taxon>
        <taxon>Apiosporaceae</taxon>
        <taxon>Apiospora</taxon>
    </lineage>
</organism>
<dbReference type="InterPro" id="IPR032675">
    <property type="entry name" value="LRR_dom_sf"/>
</dbReference>
<keyword evidence="3" id="KW-1185">Reference proteome</keyword>
<feature type="chain" id="PRO_5046189702" evidence="1">
    <location>
        <begin position="32"/>
        <end position="488"/>
    </location>
</feature>
<dbReference type="EMBL" id="JAQQWI010000010">
    <property type="protein sequence ID" value="KAK8018097.1"/>
    <property type="molecule type" value="Genomic_DNA"/>
</dbReference>
<proteinExistence type="predicted"/>
<comment type="caution">
    <text evidence="2">The sequence shown here is derived from an EMBL/GenBank/DDBJ whole genome shotgun (WGS) entry which is preliminary data.</text>
</comment>
<accession>A0ABR1RTF0</accession>
<evidence type="ECO:0000313" key="3">
    <source>
        <dbReference type="Proteomes" id="UP001396898"/>
    </source>
</evidence>
<reference evidence="2 3" key="1">
    <citation type="submission" date="2023-01" db="EMBL/GenBank/DDBJ databases">
        <title>Analysis of 21 Apiospora genomes using comparative genomics revels a genus with tremendous synthesis potential of carbohydrate active enzymes and secondary metabolites.</title>
        <authorList>
            <person name="Sorensen T."/>
        </authorList>
    </citation>
    <scope>NUCLEOTIDE SEQUENCE [LARGE SCALE GENOMIC DNA]</scope>
    <source>
        <strain evidence="2 3">CBS 20057</strain>
    </source>
</reference>
<dbReference type="Proteomes" id="UP001396898">
    <property type="component" value="Unassembled WGS sequence"/>
</dbReference>
<evidence type="ECO:0000256" key="1">
    <source>
        <dbReference type="SAM" id="SignalP"/>
    </source>
</evidence>
<sequence>MAHFAPKIPPRMMTKLTSTFVFFALVALATAYTPDRWWTKPGLCSSEIKTHAQPRTWPTSHGWHDRTLEWIHEKLITCPSLTSLDLSIGITGCEVYSGPQNLPLDPFNNTKYVAALESLELQDYELDGRILDWATEPPVWYKEPLDADSISEYEEDGIDWRHFQNIAQSWSSYTTGCSLPESQCHLTNLELWTKAMDFSKLRHLALAGCTGDVELLTTHLAPKLSSLRSLSFSGSKYVDMFLALGKNTLHRIALVNNDPYQESEFVHFDKFKAYMAHHADPLKSLEWRMHETHGTLGLSQIPMSDLRNLHTLAPNLEELTMDLNRNGTWPMEVLDAIVEGAPASLKNLTLYLELTSDCRHQQDVFLWGSSDDAQGECLGIDRYRQPILNAETATPLFNHLIHKAHEAGKPALTTAKFRSGYWGRIVQGGGLILGYPWLEEQQKKNFNGDVTCTMLRDDGSRYEPGGGICSSPRDPSKYYGGLRPPLFF</sequence>
<keyword evidence="1" id="KW-0732">Signal</keyword>
<evidence type="ECO:0000313" key="2">
    <source>
        <dbReference type="EMBL" id="KAK8018097.1"/>
    </source>
</evidence>
<name>A0ABR1RTF0_9PEZI</name>
<protein>
    <submittedName>
        <fullName evidence="2">Uncharacterized protein</fullName>
    </submittedName>
</protein>